<name>A0ABQ1GVT4_9GAMM</name>
<dbReference type="Proteomes" id="UP000620046">
    <property type="component" value="Unassembled WGS sequence"/>
</dbReference>
<gene>
    <name evidence="1" type="ORF">GCM10010981_45940</name>
</gene>
<evidence type="ECO:0000313" key="2">
    <source>
        <dbReference type="Proteomes" id="UP000620046"/>
    </source>
</evidence>
<organism evidence="1 2">
    <name type="scientific">Dyella nitratireducens</name>
    <dbReference type="NCBI Taxonomy" id="1849580"/>
    <lineage>
        <taxon>Bacteria</taxon>
        <taxon>Pseudomonadati</taxon>
        <taxon>Pseudomonadota</taxon>
        <taxon>Gammaproteobacteria</taxon>
        <taxon>Lysobacterales</taxon>
        <taxon>Rhodanobacteraceae</taxon>
        <taxon>Dyella</taxon>
    </lineage>
</organism>
<comment type="caution">
    <text evidence="1">The sequence shown here is derived from an EMBL/GenBank/DDBJ whole genome shotgun (WGS) entry which is preliminary data.</text>
</comment>
<dbReference type="EMBL" id="BMJA01000007">
    <property type="protein sequence ID" value="GGA51360.1"/>
    <property type="molecule type" value="Genomic_DNA"/>
</dbReference>
<dbReference type="RefSeq" id="WP_229721049.1">
    <property type="nucleotide sequence ID" value="NZ_BMJA01000007.1"/>
</dbReference>
<keyword evidence="2" id="KW-1185">Reference proteome</keyword>
<proteinExistence type="predicted"/>
<evidence type="ECO:0000313" key="1">
    <source>
        <dbReference type="EMBL" id="GGA51360.1"/>
    </source>
</evidence>
<accession>A0ABQ1GVT4</accession>
<protein>
    <submittedName>
        <fullName evidence="1">Uncharacterized protein</fullName>
    </submittedName>
</protein>
<sequence length="78" mass="9018">MPEVKGSYRGLTYIAIYRRDGPRLSWSASVEDDDGAVIFITGYFVCREEDEACESSLRQKLYERMDAYHTSHKSPILH</sequence>
<reference evidence="2" key="1">
    <citation type="journal article" date="2019" name="Int. J. Syst. Evol. Microbiol.">
        <title>The Global Catalogue of Microorganisms (GCM) 10K type strain sequencing project: providing services to taxonomists for standard genome sequencing and annotation.</title>
        <authorList>
            <consortium name="The Broad Institute Genomics Platform"/>
            <consortium name="The Broad Institute Genome Sequencing Center for Infectious Disease"/>
            <person name="Wu L."/>
            <person name="Ma J."/>
        </authorList>
    </citation>
    <scope>NUCLEOTIDE SEQUENCE [LARGE SCALE GENOMIC DNA]</scope>
    <source>
        <strain evidence="2">CGMCC 1.15439</strain>
    </source>
</reference>